<keyword evidence="8" id="KW-0472">Membrane</keyword>
<dbReference type="AlphaFoldDB" id="A0AAD2DCY4"/>
<feature type="binding site" evidence="4">
    <location>
        <begin position="353"/>
        <end position="357"/>
    </location>
    <ligand>
        <name>AMP</name>
        <dbReference type="ChEBI" id="CHEBI:456215"/>
    </ligand>
</feature>
<feature type="active site" description="Proton donor" evidence="3">
    <location>
        <position position="353"/>
    </location>
</feature>
<reference evidence="10" key="1">
    <citation type="submission" date="2023-07" db="EMBL/GenBank/DDBJ databases">
        <authorList>
            <consortium name="AG Swart"/>
            <person name="Singh M."/>
            <person name="Singh A."/>
            <person name="Seah K."/>
            <person name="Emmerich C."/>
        </authorList>
    </citation>
    <scope>NUCLEOTIDE SEQUENCE</scope>
    <source>
        <strain evidence="10">DP1</strain>
    </source>
</reference>
<dbReference type="InterPro" id="IPR023088">
    <property type="entry name" value="PDEase"/>
</dbReference>
<feature type="binding site" evidence="5">
    <location>
        <position position="396"/>
    </location>
    <ligand>
        <name>Zn(2+)</name>
        <dbReference type="ChEBI" id="CHEBI:29105"/>
        <label>1</label>
    </ligand>
</feature>
<feature type="region of interest" description="Disordered" evidence="7">
    <location>
        <begin position="605"/>
        <end position="625"/>
    </location>
</feature>
<dbReference type="PRINTS" id="PR00387">
    <property type="entry name" value="PDIESTERASE1"/>
</dbReference>
<keyword evidence="8" id="KW-0812">Transmembrane</keyword>
<evidence type="ECO:0000256" key="8">
    <source>
        <dbReference type="SAM" id="Phobius"/>
    </source>
</evidence>
<keyword evidence="8" id="KW-1133">Transmembrane helix</keyword>
<proteinExistence type="predicted"/>
<evidence type="ECO:0000256" key="3">
    <source>
        <dbReference type="PIRSR" id="PIRSR623088-1"/>
    </source>
</evidence>
<dbReference type="GO" id="GO:0046872">
    <property type="term" value="F:metal ion binding"/>
    <property type="evidence" value="ECO:0007669"/>
    <property type="project" value="UniProtKB-KW"/>
</dbReference>
<feature type="region of interest" description="Disordered" evidence="7">
    <location>
        <begin position="673"/>
        <end position="702"/>
    </location>
</feature>
<evidence type="ECO:0000256" key="6">
    <source>
        <dbReference type="SAM" id="Coils"/>
    </source>
</evidence>
<evidence type="ECO:0000313" key="11">
    <source>
        <dbReference type="Proteomes" id="UP001295684"/>
    </source>
</evidence>
<evidence type="ECO:0000256" key="7">
    <source>
        <dbReference type="SAM" id="MobiDB-lite"/>
    </source>
</evidence>
<dbReference type="InterPro" id="IPR002073">
    <property type="entry name" value="PDEase_catalytic_dom"/>
</dbReference>
<feature type="binding site" evidence="4">
    <location>
        <position position="507"/>
    </location>
    <ligand>
        <name>AMP</name>
        <dbReference type="ChEBI" id="CHEBI:456215"/>
    </ligand>
</feature>
<feature type="compositionally biased region" description="Basic and acidic residues" evidence="7">
    <location>
        <begin position="26"/>
        <end position="37"/>
    </location>
</feature>
<gene>
    <name evidence="10" type="ORF">ECRASSUSDP1_LOCUS29315</name>
</gene>
<dbReference type="SUPFAM" id="SSF109604">
    <property type="entry name" value="HD-domain/PDEase-like"/>
    <property type="match status" value="1"/>
</dbReference>
<feature type="coiled-coil region" evidence="6">
    <location>
        <begin position="166"/>
        <end position="213"/>
    </location>
</feature>
<dbReference type="GO" id="GO:0007165">
    <property type="term" value="P:signal transduction"/>
    <property type="evidence" value="ECO:0007669"/>
    <property type="project" value="InterPro"/>
</dbReference>
<organism evidence="10 11">
    <name type="scientific">Euplotes crassus</name>
    <dbReference type="NCBI Taxonomy" id="5936"/>
    <lineage>
        <taxon>Eukaryota</taxon>
        <taxon>Sar</taxon>
        <taxon>Alveolata</taxon>
        <taxon>Ciliophora</taxon>
        <taxon>Intramacronucleata</taxon>
        <taxon>Spirotrichea</taxon>
        <taxon>Hypotrichia</taxon>
        <taxon>Euplotida</taxon>
        <taxon>Euplotidae</taxon>
        <taxon>Moneuplotes</taxon>
    </lineage>
</organism>
<feature type="compositionally biased region" description="Basic and acidic residues" evidence="7">
    <location>
        <begin position="611"/>
        <end position="625"/>
    </location>
</feature>
<feature type="binding site" evidence="5">
    <location>
        <position position="507"/>
    </location>
    <ligand>
        <name>Zn(2+)</name>
        <dbReference type="ChEBI" id="CHEBI:29105"/>
        <label>1</label>
    </ligand>
</feature>
<name>A0AAD2DCY4_EUPCR</name>
<feature type="domain" description="PDEase" evidence="9">
    <location>
        <begin position="278"/>
        <end position="600"/>
    </location>
</feature>
<feature type="binding site" evidence="4">
    <location>
        <position position="557"/>
    </location>
    <ligand>
        <name>AMP</name>
        <dbReference type="ChEBI" id="CHEBI:456215"/>
    </ligand>
</feature>
<evidence type="ECO:0000259" key="9">
    <source>
        <dbReference type="PROSITE" id="PS51845"/>
    </source>
</evidence>
<sequence>MKIVVNEPPSDGKTAKENGVSARNGAKGDREETKETGNTHQTEEEDIFDPQRTTWRIMAIVSVIFYFLYRHIWQKENQLPKVLILSIGVEITLLFMVMYPKWKSNDLHKIFGDSSVQMMLGILLITMMFDICGIFQNMFGGVNILILIARVSRVGLYYFLVANFESDKVKEKRQALQNEISQIKKETDLNAILKKLDDKCENTDEVLKAAIQKGIEVHNDNRRKKKVRHGLLKASFMRDDTEVDPTRINEVKLKDINRIIDSIDDHQEEFFNDDFNFLTMEDQYDLKMLLDSSEDLEFDVFDLKNQTNGNEMYVFGMHIMTKEAYLEEYRIDKMKLQNFLYAIQESYNPVAYHNKTHATDVSQTVYYFMKSCDVIDICKLSRTEQMSMLLAGFMQDVDHPGYTNSFLINTNDPLSLRYNDKSVLENYHIAMAFKIMKGCEQCDIFDKVSMKQNREIRKLIVNFILATDMANHFSKMFALEQRSSEDDFDPAGIDKEITTEFIFHVADINTSKPWPVCKKWVDMLFIEFFNQGDREKEIGLEVSYLMDRETINVAESQDMFINNMIKPAFVILEQFIPNLSQNLRNLDDNLEKWKKKIPQYAIGVHAHKETRKQTEGDSRKSRTPVKEEIDMIEEVESEHEVVKEEAQAVEAPQNEEDVKAIEINLQEEKEIEKELEKEENGYVSDDSYVPSEYTPYLSSRKNSRPKEFGIYQVPRQMETNTKKKMSGVLSRKTR</sequence>
<evidence type="ECO:0000256" key="4">
    <source>
        <dbReference type="PIRSR" id="PIRSR623088-2"/>
    </source>
</evidence>
<evidence type="ECO:0000313" key="10">
    <source>
        <dbReference type="EMBL" id="CAI2387681.1"/>
    </source>
</evidence>
<keyword evidence="1 5" id="KW-0479">Metal-binding</keyword>
<feature type="transmembrane region" description="Helical" evidence="8">
    <location>
        <begin position="114"/>
        <end position="135"/>
    </location>
</feature>
<feature type="binding site" evidence="5">
    <location>
        <position position="396"/>
    </location>
    <ligand>
        <name>Zn(2+)</name>
        <dbReference type="ChEBI" id="CHEBI:29105"/>
        <label>2</label>
    </ligand>
</feature>
<keyword evidence="11" id="KW-1185">Reference proteome</keyword>
<comment type="caution">
    <text evidence="10">The sequence shown here is derived from an EMBL/GenBank/DDBJ whole genome shotgun (WGS) entry which is preliminary data.</text>
</comment>
<evidence type="ECO:0000256" key="5">
    <source>
        <dbReference type="PIRSR" id="PIRSR623088-3"/>
    </source>
</evidence>
<dbReference type="Pfam" id="PF00233">
    <property type="entry name" value="PDEase_I"/>
    <property type="match status" value="1"/>
</dbReference>
<feature type="binding site" evidence="5">
    <location>
        <position position="357"/>
    </location>
    <ligand>
        <name>Zn(2+)</name>
        <dbReference type="ChEBI" id="CHEBI:29105"/>
        <label>1</label>
    </ligand>
</feature>
<keyword evidence="2" id="KW-0378">Hydrolase</keyword>
<protein>
    <recommendedName>
        <fullName evidence="9">PDEase domain-containing protein</fullName>
    </recommendedName>
</protein>
<feature type="transmembrane region" description="Helical" evidence="8">
    <location>
        <begin position="82"/>
        <end position="102"/>
    </location>
</feature>
<feature type="transmembrane region" description="Helical" evidence="8">
    <location>
        <begin position="53"/>
        <end position="70"/>
    </location>
</feature>
<dbReference type="EMBL" id="CAMPGE010030173">
    <property type="protein sequence ID" value="CAI2387681.1"/>
    <property type="molecule type" value="Genomic_DNA"/>
</dbReference>
<dbReference type="PANTHER" id="PTHR11347">
    <property type="entry name" value="CYCLIC NUCLEOTIDE PHOSPHODIESTERASE"/>
    <property type="match status" value="1"/>
</dbReference>
<dbReference type="GO" id="GO:0004114">
    <property type="term" value="F:3',5'-cyclic-nucleotide phosphodiesterase activity"/>
    <property type="evidence" value="ECO:0007669"/>
    <property type="project" value="InterPro"/>
</dbReference>
<feature type="transmembrane region" description="Helical" evidence="8">
    <location>
        <begin position="142"/>
        <end position="160"/>
    </location>
</feature>
<feature type="binding site" evidence="4">
    <location>
        <position position="396"/>
    </location>
    <ligand>
        <name>AMP</name>
        <dbReference type="ChEBI" id="CHEBI:456215"/>
    </ligand>
</feature>
<dbReference type="InterPro" id="IPR036971">
    <property type="entry name" value="PDEase_catalytic_dom_sf"/>
</dbReference>
<dbReference type="Proteomes" id="UP001295684">
    <property type="component" value="Unassembled WGS sequence"/>
</dbReference>
<evidence type="ECO:0000256" key="1">
    <source>
        <dbReference type="ARBA" id="ARBA00022723"/>
    </source>
</evidence>
<keyword evidence="6" id="KW-0175">Coiled coil</keyword>
<dbReference type="PROSITE" id="PS51845">
    <property type="entry name" value="PDEASE_I_2"/>
    <property type="match status" value="1"/>
</dbReference>
<accession>A0AAD2DCY4</accession>
<dbReference type="Gene3D" id="1.10.1300.10">
    <property type="entry name" value="3'5'-cyclic nucleotide phosphodiesterase, catalytic domain"/>
    <property type="match status" value="1"/>
</dbReference>
<feature type="region of interest" description="Disordered" evidence="7">
    <location>
        <begin position="1"/>
        <end position="46"/>
    </location>
</feature>
<evidence type="ECO:0000256" key="2">
    <source>
        <dbReference type="ARBA" id="ARBA00022801"/>
    </source>
</evidence>
<feature type="region of interest" description="Disordered" evidence="7">
    <location>
        <begin position="715"/>
        <end position="734"/>
    </location>
</feature>